<protein>
    <recommendedName>
        <fullName evidence="4">MaoC-like domain-containing protein</fullName>
    </recommendedName>
</protein>
<dbReference type="InterPro" id="IPR029069">
    <property type="entry name" value="HotDog_dom_sf"/>
</dbReference>
<feature type="compositionally biased region" description="Polar residues" evidence="1">
    <location>
        <begin position="13"/>
        <end position="30"/>
    </location>
</feature>
<dbReference type="PANTHER" id="PTHR28152:SF1">
    <property type="entry name" value="HYDROXYACYL-THIOESTER DEHYDRATASE TYPE 2, MITOCHONDRIAL"/>
    <property type="match status" value="1"/>
</dbReference>
<name>A0ABR0JP59_9EURO</name>
<dbReference type="SUPFAM" id="SSF54637">
    <property type="entry name" value="Thioesterase/thiol ester dehydrase-isomerase"/>
    <property type="match status" value="1"/>
</dbReference>
<comment type="caution">
    <text evidence="2">The sequence shown here is derived from an EMBL/GenBank/DDBJ whole genome shotgun (WGS) entry which is preliminary data.</text>
</comment>
<evidence type="ECO:0000313" key="2">
    <source>
        <dbReference type="EMBL" id="KAK5067749.1"/>
    </source>
</evidence>
<gene>
    <name evidence="2" type="ORF">LTR69_001738</name>
</gene>
<evidence type="ECO:0000256" key="1">
    <source>
        <dbReference type="SAM" id="MobiDB-lite"/>
    </source>
</evidence>
<dbReference type="InterPro" id="IPR052741">
    <property type="entry name" value="Mitochondrial_HTD2"/>
</dbReference>
<dbReference type="Proteomes" id="UP001345691">
    <property type="component" value="Unassembled WGS sequence"/>
</dbReference>
<keyword evidence="3" id="KW-1185">Reference proteome</keyword>
<organism evidence="2 3">
    <name type="scientific">Exophiala sideris</name>
    <dbReference type="NCBI Taxonomy" id="1016849"/>
    <lineage>
        <taxon>Eukaryota</taxon>
        <taxon>Fungi</taxon>
        <taxon>Dikarya</taxon>
        <taxon>Ascomycota</taxon>
        <taxon>Pezizomycotina</taxon>
        <taxon>Eurotiomycetes</taxon>
        <taxon>Chaetothyriomycetidae</taxon>
        <taxon>Chaetothyriales</taxon>
        <taxon>Herpotrichiellaceae</taxon>
        <taxon>Exophiala</taxon>
    </lineage>
</organism>
<dbReference type="PANTHER" id="PTHR28152">
    <property type="entry name" value="HYDROXYACYL-THIOESTER DEHYDRATASE TYPE 2, MITOCHONDRIAL"/>
    <property type="match status" value="1"/>
</dbReference>
<proteinExistence type="predicted"/>
<reference evidence="2 3" key="1">
    <citation type="submission" date="2023-08" db="EMBL/GenBank/DDBJ databases">
        <title>Black Yeasts Isolated from many extreme environments.</title>
        <authorList>
            <person name="Coleine C."/>
            <person name="Stajich J.E."/>
            <person name="Selbmann L."/>
        </authorList>
    </citation>
    <scope>NUCLEOTIDE SEQUENCE [LARGE SCALE GENOMIC DNA]</scope>
    <source>
        <strain evidence="2 3">CCFEE 6328</strain>
    </source>
</reference>
<feature type="region of interest" description="Disordered" evidence="1">
    <location>
        <begin position="1"/>
        <end position="32"/>
    </location>
</feature>
<dbReference type="Gene3D" id="3.10.129.10">
    <property type="entry name" value="Hotdog Thioesterase"/>
    <property type="match status" value="1"/>
</dbReference>
<accession>A0ABR0JP59</accession>
<dbReference type="EMBL" id="JAVRRF010000002">
    <property type="protein sequence ID" value="KAK5067749.1"/>
    <property type="molecule type" value="Genomic_DNA"/>
</dbReference>
<sequence>MRQSLRPFKSFHRQSGQRWVRHSTSNTKPRSGTPFDFLRDISLKPPAGTWDIHNINSFYHVLKDHLALAAHHSIVRPGFQQVSFNEFLRERDLCVDGGDRRYAPGDEWKYRVWAGGSMTFYKAFINPSQRQLIFPSEKVSSVRVVGNPADEDAKVFVTLTKMYHEAEFVPGSTNLLPIQDKEPIISEDKHLCFMRNIPSNLRSLDSLRKIPPPGERFHAQTMKPTPALLFRFSALTSNDHRIHIDPDFTRREYGVPNLLVHGPLTAVLMLEVLRKGHGLYTINRTHRLTVTGFDYKNLLPLFVNETITIACKPSDIVSLRELEHESEGRATLERWDVWIQKGDGENATVVARGKAILAPTAPQGKTVDWEDPDQEDDYETLDEQYHGLTQY</sequence>
<evidence type="ECO:0008006" key="4">
    <source>
        <dbReference type="Google" id="ProtNLM"/>
    </source>
</evidence>
<evidence type="ECO:0000313" key="3">
    <source>
        <dbReference type="Proteomes" id="UP001345691"/>
    </source>
</evidence>